<dbReference type="Gene3D" id="1.10.760.10">
    <property type="entry name" value="Cytochrome c-like domain"/>
    <property type="match status" value="1"/>
</dbReference>
<evidence type="ECO:0000313" key="12">
    <source>
        <dbReference type="Proteomes" id="UP000027186"/>
    </source>
</evidence>
<keyword evidence="1" id="KW-0813">Transport</keyword>
<dbReference type="Pfam" id="PF00034">
    <property type="entry name" value="Cytochrom_C"/>
    <property type="match status" value="1"/>
</dbReference>
<keyword evidence="3 6" id="KW-0479">Metal-binding</keyword>
<evidence type="ECO:0000256" key="2">
    <source>
        <dbReference type="ARBA" id="ARBA00022617"/>
    </source>
</evidence>
<dbReference type="SUPFAM" id="SSF46626">
    <property type="entry name" value="Cytochrome c"/>
    <property type="match status" value="1"/>
</dbReference>
<dbReference type="PROSITE" id="PS51007">
    <property type="entry name" value="CYTC"/>
    <property type="match status" value="1"/>
</dbReference>
<dbReference type="OrthoDB" id="9805828at2"/>
<dbReference type="Proteomes" id="UP000027186">
    <property type="component" value="Chromosome"/>
</dbReference>
<keyword evidence="14" id="KW-1185">Reference proteome</keyword>
<dbReference type="GO" id="GO:0046872">
    <property type="term" value="F:metal ion binding"/>
    <property type="evidence" value="ECO:0007669"/>
    <property type="project" value="UniProtKB-KW"/>
</dbReference>
<feature type="chain" id="PRO_5044538961" evidence="7">
    <location>
        <begin position="29"/>
        <end position="131"/>
    </location>
</feature>
<dbReference type="PRINTS" id="PR00604">
    <property type="entry name" value="CYTCHRMECIAB"/>
</dbReference>
<evidence type="ECO:0000313" key="9">
    <source>
        <dbReference type="EMBL" id="AIB12572.1"/>
    </source>
</evidence>
<gene>
    <name evidence="9" type="ORF">ABAZ39_11325</name>
    <name evidence="11" type="ORF">ACJ41P_01745</name>
    <name evidence="10" type="ORF">FH063_004667</name>
</gene>
<feature type="domain" description="Cytochrome c" evidence="8">
    <location>
        <begin position="30"/>
        <end position="130"/>
    </location>
</feature>
<reference evidence="9 12" key="1">
    <citation type="journal article" date="2014" name="Genome Announc.">
        <title>Complete Genome Sequence of the Model Rhizosphere Strain Azospirillum brasilense Az39, Successfully Applied in Agriculture.</title>
        <authorList>
            <person name="Rivera D."/>
            <person name="Revale S."/>
            <person name="Molina R."/>
            <person name="Gualpa J."/>
            <person name="Puente M."/>
            <person name="Maroniche G."/>
            <person name="Paris G."/>
            <person name="Baker D."/>
            <person name="Clavijo B."/>
            <person name="McLay K."/>
            <person name="Spaepen S."/>
            <person name="Perticari A."/>
            <person name="Vazquez M."/>
            <person name="Wisniewski-Dye F."/>
            <person name="Watkins C."/>
            <person name="Martinez-Abarca F."/>
            <person name="Vanderleyden J."/>
            <person name="Cassan F."/>
        </authorList>
    </citation>
    <scope>NUCLEOTIDE SEQUENCE [LARGE SCALE GENOMIC DNA]</scope>
    <source>
        <strain evidence="9 12">Az39</strain>
    </source>
</reference>
<evidence type="ECO:0000256" key="4">
    <source>
        <dbReference type="ARBA" id="ARBA00022982"/>
    </source>
</evidence>
<dbReference type="RefSeq" id="WP_038529355.1">
    <property type="nucleotide sequence ID" value="NZ_CP007793.1"/>
</dbReference>
<dbReference type="EMBL" id="VEWN01000004">
    <property type="protein sequence ID" value="KAA1056519.1"/>
    <property type="molecule type" value="Genomic_DNA"/>
</dbReference>
<dbReference type="Proteomes" id="UP000325333">
    <property type="component" value="Unassembled WGS sequence"/>
</dbReference>
<proteinExistence type="predicted"/>
<dbReference type="InterPro" id="IPR036909">
    <property type="entry name" value="Cyt_c-like_dom_sf"/>
</dbReference>
<dbReference type="EMBL" id="JBJLSN010000002">
    <property type="protein sequence ID" value="MFL7899830.1"/>
    <property type="molecule type" value="Genomic_DNA"/>
</dbReference>
<evidence type="ECO:0000256" key="3">
    <source>
        <dbReference type="ARBA" id="ARBA00022723"/>
    </source>
</evidence>
<sequence length="131" mass="13621">MRTAARTAAPVALAALVLLAAAPLPALADGDPANGEKLFRQCKACHTVEAGKNRVGPTLHGLFGRKAGTVETYANYSEGLKASGIAWDAKTLDPYLANPKAVIADSRMAFAGVAKPEDRADLIAYLEAATK</sequence>
<dbReference type="EMBL" id="CP007793">
    <property type="protein sequence ID" value="AIB12572.1"/>
    <property type="molecule type" value="Genomic_DNA"/>
</dbReference>
<accession>A0A5B0KWT1</accession>
<evidence type="ECO:0000256" key="5">
    <source>
        <dbReference type="ARBA" id="ARBA00023004"/>
    </source>
</evidence>
<dbReference type="GO" id="GO:0020037">
    <property type="term" value="F:heme binding"/>
    <property type="evidence" value="ECO:0007669"/>
    <property type="project" value="InterPro"/>
</dbReference>
<feature type="signal peptide" evidence="7">
    <location>
        <begin position="1"/>
        <end position="28"/>
    </location>
</feature>
<evidence type="ECO:0000256" key="7">
    <source>
        <dbReference type="SAM" id="SignalP"/>
    </source>
</evidence>
<dbReference type="Proteomes" id="UP001628281">
    <property type="component" value="Unassembled WGS sequence"/>
</dbReference>
<name>A0A060DI57_9PROT</name>
<keyword evidence="5 6" id="KW-0408">Iron</keyword>
<accession>A0A060DI57</accession>
<reference evidence="10 13" key="2">
    <citation type="submission" date="2019-07" db="EMBL/GenBank/DDBJ databases">
        <title>Genome sequencing of the stress-tolerant strain Azospirillum brasilense Az19.</title>
        <authorList>
            <person name="Maroniche G.A."/>
            <person name="Garcia J.E."/>
            <person name="Pagnussat L."/>
            <person name="Amenta M."/>
            <person name="Creus C.M."/>
        </authorList>
    </citation>
    <scope>NUCLEOTIDE SEQUENCE [LARGE SCALE GENOMIC DNA]</scope>
    <source>
        <strain evidence="10 13">Az19</strain>
    </source>
</reference>
<evidence type="ECO:0000313" key="10">
    <source>
        <dbReference type="EMBL" id="KAA1056519.1"/>
    </source>
</evidence>
<protein>
    <submittedName>
        <fullName evidence="11">C-type cytochrome</fullName>
    </submittedName>
    <submittedName>
        <fullName evidence="9">Cytochrome C</fullName>
    </submittedName>
</protein>
<keyword evidence="7" id="KW-0732">Signal</keyword>
<evidence type="ECO:0000259" key="8">
    <source>
        <dbReference type="PROSITE" id="PS51007"/>
    </source>
</evidence>
<evidence type="ECO:0000313" key="14">
    <source>
        <dbReference type="Proteomes" id="UP001628281"/>
    </source>
</evidence>
<dbReference type="GO" id="GO:0009055">
    <property type="term" value="F:electron transfer activity"/>
    <property type="evidence" value="ECO:0007669"/>
    <property type="project" value="InterPro"/>
</dbReference>
<evidence type="ECO:0000313" key="13">
    <source>
        <dbReference type="Proteomes" id="UP000325333"/>
    </source>
</evidence>
<dbReference type="InterPro" id="IPR009056">
    <property type="entry name" value="Cyt_c-like_dom"/>
</dbReference>
<reference evidence="11 14" key="3">
    <citation type="submission" date="2024-11" db="EMBL/GenBank/DDBJ databases">
        <title>Draft genome sequences of two bacteria associated to sugarcane roots in Colombia.</title>
        <authorList>
            <person name="Pardo-Diaz S."/>
            <person name="Masmela-Mendoza J."/>
            <person name="Delgadillo-Duran P."/>
            <person name="Bautista E.J."/>
            <person name="Rojas-Tapias D.F."/>
        </authorList>
    </citation>
    <scope>NUCLEOTIDE SEQUENCE [LARGE SCALE GENOMIC DNA]</scope>
    <source>
        <strain evidence="11 14">Ap18</strain>
    </source>
</reference>
<evidence type="ECO:0000256" key="6">
    <source>
        <dbReference type="PROSITE-ProRule" id="PRU00433"/>
    </source>
</evidence>
<dbReference type="AlphaFoldDB" id="A0A060DI57"/>
<evidence type="ECO:0000313" key="11">
    <source>
        <dbReference type="EMBL" id="MFL7899830.1"/>
    </source>
</evidence>
<dbReference type="KEGG" id="abq:ABAZ39_11325"/>
<keyword evidence="2 6" id="KW-0349">Heme</keyword>
<dbReference type="InterPro" id="IPR002327">
    <property type="entry name" value="Cyt_c_1A/1B"/>
</dbReference>
<organism evidence="9 12">
    <name type="scientific">Azospirillum argentinense</name>
    <dbReference type="NCBI Taxonomy" id="2970906"/>
    <lineage>
        <taxon>Bacteria</taxon>
        <taxon>Pseudomonadati</taxon>
        <taxon>Pseudomonadota</taxon>
        <taxon>Alphaproteobacteria</taxon>
        <taxon>Rhodospirillales</taxon>
        <taxon>Azospirillaceae</taxon>
        <taxon>Azospirillum</taxon>
    </lineage>
</organism>
<evidence type="ECO:0000256" key="1">
    <source>
        <dbReference type="ARBA" id="ARBA00022448"/>
    </source>
</evidence>
<keyword evidence="4" id="KW-0249">Electron transport</keyword>
<dbReference type="PANTHER" id="PTHR11961">
    <property type="entry name" value="CYTOCHROME C"/>
    <property type="match status" value="1"/>
</dbReference>